<keyword evidence="1" id="KW-1133">Transmembrane helix</keyword>
<feature type="transmembrane region" description="Helical" evidence="1">
    <location>
        <begin position="88"/>
        <end position="106"/>
    </location>
</feature>
<keyword evidence="1" id="KW-0472">Membrane</keyword>
<keyword evidence="3" id="KW-1185">Reference proteome</keyword>
<evidence type="ECO:0000313" key="3">
    <source>
        <dbReference type="Proteomes" id="UP000886885"/>
    </source>
</evidence>
<dbReference type="EMBL" id="JAAWWB010000017">
    <property type="protein sequence ID" value="KAG6762116.1"/>
    <property type="molecule type" value="Genomic_DNA"/>
</dbReference>
<gene>
    <name evidence="2" type="ORF">POTOM_032601</name>
</gene>
<proteinExistence type="predicted"/>
<dbReference type="Proteomes" id="UP000886885">
    <property type="component" value="Chromosome 9A"/>
</dbReference>
<evidence type="ECO:0000256" key="1">
    <source>
        <dbReference type="SAM" id="Phobius"/>
    </source>
</evidence>
<name>A0A8X7Z417_POPTO</name>
<reference evidence="2" key="1">
    <citation type="journal article" date="2020" name="bioRxiv">
        <title>Hybrid origin of Populus tomentosa Carr. identified through genome sequencing and phylogenomic analysis.</title>
        <authorList>
            <person name="An X."/>
            <person name="Gao K."/>
            <person name="Chen Z."/>
            <person name="Li J."/>
            <person name="Yang X."/>
            <person name="Yang X."/>
            <person name="Zhou J."/>
            <person name="Guo T."/>
            <person name="Zhao T."/>
            <person name="Huang S."/>
            <person name="Miao D."/>
            <person name="Khan W.U."/>
            <person name="Rao P."/>
            <person name="Ye M."/>
            <person name="Lei B."/>
            <person name="Liao W."/>
            <person name="Wang J."/>
            <person name="Ji L."/>
            <person name="Li Y."/>
            <person name="Guo B."/>
            <person name="Mustafa N.S."/>
            <person name="Li S."/>
            <person name="Yun Q."/>
            <person name="Keller S.R."/>
            <person name="Mao J."/>
            <person name="Zhang R."/>
            <person name="Strauss S.H."/>
        </authorList>
    </citation>
    <scope>NUCLEOTIDE SEQUENCE</scope>
    <source>
        <strain evidence="2">GM15</strain>
        <tissue evidence="2">Leaf</tissue>
    </source>
</reference>
<organism evidence="2 3">
    <name type="scientific">Populus tomentosa</name>
    <name type="common">Chinese white poplar</name>
    <dbReference type="NCBI Taxonomy" id="118781"/>
    <lineage>
        <taxon>Eukaryota</taxon>
        <taxon>Viridiplantae</taxon>
        <taxon>Streptophyta</taxon>
        <taxon>Embryophyta</taxon>
        <taxon>Tracheophyta</taxon>
        <taxon>Spermatophyta</taxon>
        <taxon>Magnoliopsida</taxon>
        <taxon>eudicotyledons</taxon>
        <taxon>Gunneridae</taxon>
        <taxon>Pentapetalae</taxon>
        <taxon>rosids</taxon>
        <taxon>fabids</taxon>
        <taxon>Malpighiales</taxon>
        <taxon>Salicaceae</taxon>
        <taxon>Saliceae</taxon>
        <taxon>Populus</taxon>
    </lineage>
</organism>
<accession>A0A8X7Z417</accession>
<dbReference type="AlphaFoldDB" id="A0A8X7Z417"/>
<dbReference type="OrthoDB" id="428480at2759"/>
<protein>
    <submittedName>
        <fullName evidence="2">Uncharacterized protein</fullName>
    </submittedName>
</protein>
<comment type="caution">
    <text evidence="2">The sequence shown here is derived from an EMBL/GenBank/DDBJ whole genome shotgun (WGS) entry which is preliminary data.</text>
</comment>
<keyword evidence="1" id="KW-0812">Transmembrane</keyword>
<sequence length="143" mass="16285">MLEAWMLESRPGNGTLSQLLETFVSSTFPYIVSLNRTVVCWEDFLLDDNTLHFFHLIIPSYNHGTAVQTAQNWLFLLFTDLLRPPQSFITWIVGVVVLLGMTATMIHHHQTVTVAVVDHGTVSHQENITIMYTSCFLFAMELV</sequence>
<evidence type="ECO:0000313" key="2">
    <source>
        <dbReference type="EMBL" id="KAG6762116.1"/>
    </source>
</evidence>